<feature type="region of interest" description="Disordered" evidence="1">
    <location>
        <begin position="268"/>
        <end position="310"/>
    </location>
</feature>
<protein>
    <recommendedName>
        <fullName evidence="4">FAD-dependent oxidoreductase 2 FAD binding domain-containing protein</fullName>
    </recommendedName>
</protein>
<dbReference type="SUPFAM" id="SSF51905">
    <property type="entry name" value="FAD/NAD(P)-binding domain"/>
    <property type="match status" value="1"/>
</dbReference>
<dbReference type="InterPro" id="IPR036188">
    <property type="entry name" value="FAD/NAD-bd_sf"/>
</dbReference>
<dbReference type="AlphaFoldDB" id="A0A124E8P6"/>
<dbReference type="STRING" id="1797.RMCT_3374"/>
<feature type="compositionally biased region" description="Basic and acidic residues" evidence="1">
    <location>
        <begin position="270"/>
        <end position="289"/>
    </location>
</feature>
<name>A0A124E8P6_MYCTH</name>
<proteinExistence type="predicted"/>
<evidence type="ECO:0000313" key="3">
    <source>
        <dbReference type="Proteomes" id="UP000069654"/>
    </source>
</evidence>
<dbReference type="RefSeq" id="WP_003927288.1">
    <property type="nucleotide sequence ID" value="NZ_BCTB01000044.1"/>
</dbReference>
<sequence>MLIWDDEVDVVCVGGGVAALAAAIAAVELGGEVYVAGPAHPPADGPLPETLTDIWLGPDVTDAETIRYLRALSADLTSVTLARDAVIPVREVVPPPPFDPRGQVEPFIGSRLRDWAGQCLSSPYGLLHTRVSDRGMDTLHTPQAEIIEVKVVGSWPAGPPPSGAGVAGWLAAQAEDREIDVHRDDRLERVVFEEGEVVGVVLTTGRGPRAVRARHGVTLTPTVPVGDTPAELGLPHYQHEIRIGLVSQTASRFGRLEVLTRAGGLPLRGHVADRRNPGPADRRAQDRRMATVTDLSRRRRKPHRYPPAGE</sequence>
<organism evidence="2 3">
    <name type="scientific">Mycolicibacterium thermoresistibile</name>
    <name type="common">Mycobacterium thermoresistibile</name>
    <dbReference type="NCBI Taxonomy" id="1797"/>
    <lineage>
        <taxon>Bacteria</taxon>
        <taxon>Bacillati</taxon>
        <taxon>Actinomycetota</taxon>
        <taxon>Actinomycetes</taxon>
        <taxon>Mycobacteriales</taxon>
        <taxon>Mycobacteriaceae</taxon>
        <taxon>Mycolicibacterium</taxon>
    </lineage>
</organism>
<evidence type="ECO:0008006" key="4">
    <source>
        <dbReference type="Google" id="ProtNLM"/>
    </source>
</evidence>
<dbReference type="Proteomes" id="UP000069654">
    <property type="component" value="Unassembled WGS sequence"/>
</dbReference>
<accession>A0A124E8P6</accession>
<dbReference type="EMBL" id="BCTB01000044">
    <property type="protein sequence ID" value="GAT16405.1"/>
    <property type="molecule type" value="Genomic_DNA"/>
</dbReference>
<dbReference type="Gene3D" id="3.50.50.60">
    <property type="entry name" value="FAD/NAD(P)-binding domain"/>
    <property type="match status" value="2"/>
</dbReference>
<reference evidence="3" key="2">
    <citation type="submission" date="2016-02" db="EMBL/GenBank/DDBJ databases">
        <title>Draft genome sequence of five rapidly growing Mycobacterium species.</title>
        <authorList>
            <person name="Katahira K."/>
            <person name="Gotou Y."/>
            <person name="Iida K."/>
            <person name="Ogura Y."/>
            <person name="Hayashi T."/>
        </authorList>
    </citation>
    <scope>NUCLEOTIDE SEQUENCE [LARGE SCALE GENOMIC DNA]</scope>
    <source>
        <strain evidence="3">JCM6362</strain>
    </source>
</reference>
<gene>
    <name evidence="2" type="ORF">RMCT_3374</name>
</gene>
<dbReference type="OrthoDB" id="4640500at2"/>
<evidence type="ECO:0000313" key="2">
    <source>
        <dbReference type="EMBL" id="GAT16405.1"/>
    </source>
</evidence>
<evidence type="ECO:0000256" key="1">
    <source>
        <dbReference type="SAM" id="MobiDB-lite"/>
    </source>
</evidence>
<reference evidence="2 3" key="1">
    <citation type="journal article" date="2016" name="Genome Announc.">
        <title>Draft Genome Sequences of Five Rapidly Growing Mycobacterium Species, M. thermoresistibile, M. fortuitum subsp. acetamidolyticum, M. canariasense, M. brisbanense, and M. novocastrense.</title>
        <authorList>
            <person name="Katahira K."/>
            <person name="Ogura Y."/>
            <person name="Gotoh Y."/>
            <person name="Hayashi T."/>
        </authorList>
    </citation>
    <scope>NUCLEOTIDE SEQUENCE [LARGE SCALE GENOMIC DNA]</scope>
    <source>
        <strain evidence="2 3">JCM6362</strain>
    </source>
</reference>
<comment type="caution">
    <text evidence="2">The sequence shown here is derived from an EMBL/GenBank/DDBJ whole genome shotgun (WGS) entry which is preliminary data.</text>
</comment>
<dbReference type="OMA" id="TQVTDWT"/>